<dbReference type="OrthoDB" id="1371639at2"/>
<dbReference type="AlphaFoldDB" id="A0A1J7BPG1"/>
<comment type="caution">
    <text evidence="1">The sequence shown here is derived from an EMBL/GenBank/DDBJ whole genome shotgun (WGS) entry which is preliminary data.</text>
</comment>
<dbReference type="EMBL" id="MLFK01000009">
    <property type="protein sequence ID" value="OIV40587.1"/>
    <property type="molecule type" value="Genomic_DNA"/>
</dbReference>
<evidence type="ECO:0000313" key="1">
    <source>
        <dbReference type="EMBL" id="OIV40587.1"/>
    </source>
</evidence>
<sequence length="95" mass="10480">METLPLFHIKVLQLLAARYGLSCTLEEVTRLLAPVINTQRVFTGTISTERAFEAAVLDALIVLNDMGHIFLNSCTDKSFITIKGLITVNSKVLCN</sequence>
<organism evidence="1 2">
    <name type="scientific">Flavobacterium johnsoniae</name>
    <name type="common">Cytophaga johnsonae</name>
    <dbReference type="NCBI Taxonomy" id="986"/>
    <lineage>
        <taxon>Bacteria</taxon>
        <taxon>Pseudomonadati</taxon>
        <taxon>Bacteroidota</taxon>
        <taxon>Flavobacteriia</taxon>
        <taxon>Flavobacteriales</taxon>
        <taxon>Flavobacteriaceae</taxon>
        <taxon>Flavobacterium</taxon>
    </lineage>
</organism>
<gene>
    <name evidence="1" type="ORF">BKM63_17110</name>
</gene>
<reference evidence="1 2" key="1">
    <citation type="submission" date="2016-10" db="EMBL/GenBank/DDBJ databases">
        <title>Draft Genome Sequence of Rhizobacteria Flavobacterium johnsoniae CI04.</title>
        <authorList>
            <person name="Bravo J.I."/>
            <person name="Lozano G.L."/>
            <person name="Handelsman J."/>
        </authorList>
    </citation>
    <scope>NUCLEOTIDE SEQUENCE [LARGE SCALE GENOMIC DNA]</scope>
    <source>
        <strain evidence="1 2">CI04</strain>
    </source>
</reference>
<evidence type="ECO:0000313" key="2">
    <source>
        <dbReference type="Proteomes" id="UP000182826"/>
    </source>
</evidence>
<proteinExistence type="predicted"/>
<dbReference type="RefSeq" id="WP_071637789.1">
    <property type="nucleotide sequence ID" value="NZ_MLFK01000009.1"/>
</dbReference>
<dbReference type="Proteomes" id="UP000182826">
    <property type="component" value="Unassembled WGS sequence"/>
</dbReference>
<accession>A0A1J7BPG1</accession>
<keyword evidence="2" id="KW-1185">Reference proteome</keyword>
<protein>
    <submittedName>
        <fullName evidence="1">Uncharacterized protein</fullName>
    </submittedName>
</protein>
<name>A0A1J7BPG1_FLAJO</name>